<dbReference type="AlphaFoldDB" id="A0A2G1QU04"/>
<dbReference type="PANTHER" id="PTHR41521">
    <property type="match status" value="1"/>
</dbReference>
<dbReference type="InterPro" id="IPR011008">
    <property type="entry name" value="Dimeric_a/b-barrel"/>
</dbReference>
<evidence type="ECO:0000313" key="2">
    <source>
        <dbReference type="EMBL" id="PHP68972.1"/>
    </source>
</evidence>
<dbReference type="SUPFAM" id="SSF54909">
    <property type="entry name" value="Dimeric alpha+beta barrel"/>
    <property type="match status" value="1"/>
</dbReference>
<keyword evidence="3" id="KW-1185">Reference proteome</keyword>
<dbReference type="Proteomes" id="UP000221168">
    <property type="component" value="Unassembled WGS sequence"/>
</dbReference>
<evidence type="ECO:0000259" key="1">
    <source>
        <dbReference type="Pfam" id="PF07045"/>
    </source>
</evidence>
<sequence>MAKGYWIARVTVRDPERYQDYVATARPAFEQYGARFLARGGTYETLEGSDRPRNVIIEFPSLAAARECYYSEQYQKAKAIRQTVADADMVIVDGFEP</sequence>
<accession>A0A2G1QU04</accession>
<comment type="caution">
    <text evidence="2">The sequence shown here is derived from an EMBL/GenBank/DDBJ whole genome shotgun (WGS) entry which is preliminary data.</text>
</comment>
<feature type="domain" description="DUF1330" evidence="1">
    <location>
        <begin position="3"/>
        <end position="95"/>
    </location>
</feature>
<evidence type="ECO:0000313" key="3">
    <source>
        <dbReference type="Proteomes" id="UP000221168"/>
    </source>
</evidence>
<dbReference type="RefSeq" id="WP_099303564.1">
    <property type="nucleotide sequence ID" value="NZ_PDVP01000001.1"/>
</dbReference>
<dbReference type="Pfam" id="PF07045">
    <property type="entry name" value="DUF1330"/>
    <property type="match status" value="1"/>
</dbReference>
<dbReference type="Gene3D" id="3.30.70.100">
    <property type="match status" value="1"/>
</dbReference>
<dbReference type="InterPro" id="IPR010753">
    <property type="entry name" value="DUF1330"/>
</dbReference>
<organism evidence="2 3">
    <name type="scientific">Zhengella mangrovi</name>
    <dbReference type="NCBI Taxonomy" id="1982044"/>
    <lineage>
        <taxon>Bacteria</taxon>
        <taxon>Pseudomonadati</taxon>
        <taxon>Pseudomonadota</taxon>
        <taxon>Alphaproteobacteria</taxon>
        <taxon>Hyphomicrobiales</taxon>
        <taxon>Notoacmeibacteraceae</taxon>
        <taxon>Zhengella</taxon>
    </lineage>
</organism>
<dbReference type="OrthoDB" id="9806380at2"/>
<name>A0A2G1QU04_9HYPH</name>
<gene>
    <name evidence="2" type="ORF">CSC94_03020</name>
</gene>
<dbReference type="EMBL" id="PDVP01000001">
    <property type="protein sequence ID" value="PHP68972.1"/>
    <property type="molecule type" value="Genomic_DNA"/>
</dbReference>
<dbReference type="PANTHER" id="PTHR41521:SF4">
    <property type="entry name" value="BLR0684 PROTEIN"/>
    <property type="match status" value="1"/>
</dbReference>
<proteinExistence type="predicted"/>
<protein>
    <recommendedName>
        <fullName evidence="1">DUF1330 domain-containing protein</fullName>
    </recommendedName>
</protein>
<reference evidence="2 3" key="1">
    <citation type="submission" date="2017-10" db="EMBL/GenBank/DDBJ databases">
        <title>Sedimentibacterium mangrovi gen. nov., sp. nov., a novel member of family Phyllobacteriacea isolated from mangrove sediment.</title>
        <authorList>
            <person name="Liao H."/>
            <person name="Tian Y."/>
        </authorList>
    </citation>
    <scope>NUCLEOTIDE SEQUENCE [LARGE SCALE GENOMIC DNA]</scope>
    <source>
        <strain evidence="2 3">X9-2-2</strain>
    </source>
</reference>